<dbReference type="EMBL" id="CP067423">
    <property type="protein sequence ID" value="QQP93797.1"/>
    <property type="molecule type" value="Genomic_DNA"/>
</dbReference>
<accession>A0ABX7BLB0</accession>
<dbReference type="Pfam" id="PF11300">
    <property type="entry name" value="DUF3102"/>
    <property type="match status" value="1"/>
</dbReference>
<geneLocation type="plasmid" evidence="1 2">
    <name>pTT6-3</name>
</geneLocation>
<dbReference type="RefSeq" id="WP_201083568.1">
    <property type="nucleotide sequence ID" value="NZ_CP067423.1"/>
</dbReference>
<sequence>MTTEDAGEILAPIGILAPRLTPPRDPAKLLAREEFAAEIRRAWTESQESFLLIGRYLLAAKDRLQHGEFMAMVASDLPFSHQSANKLMSVARFIEAEELPLNLLPNASETCYQITTLTSEERVQALKEGIIQPEMRREDILQFKRRVRAPQPIDLEAQRHQLKLERIKLLKRLEDIDRALEALNGTEDEKRVVEEREHASN</sequence>
<dbReference type="Proteomes" id="UP000595197">
    <property type="component" value="Plasmid pTT6-3"/>
</dbReference>
<name>A0ABX7BLB0_9PROT</name>
<proteinExistence type="predicted"/>
<evidence type="ECO:0000313" key="2">
    <source>
        <dbReference type="Proteomes" id="UP000595197"/>
    </source>
</evidence>
<reference evidence="1" key="1">
    <citation type="submission" date="2021-02" db="EMBL/GenBank/DDBJ databases">
        <title>Skermanella TT6 skin isolate.</title>
        <authorList>
            <person name="Lee K."/>
            <person name="Ganzorig M."/>
        </authorList>
    </citation>
    <scope>NUCLEOTIDE SEQUENCE</scope>
    <source>
        <strain evidence="1">TT6</strain>
    </source>
</reference>
<keyword evidence="1" id="KW-0614">Plasmid</keyword>
<keyword evidence="2" id="KW-1185">Reference proteome</keyword>
<gene>
    <name evidence="1" type="ORF">IGS68_34290</name>
</gene>
<organism evidence="1 2">
    <name type="scientific">Skermanella cutis</name>
    <dbReference type="NCBI Taxonomy" id="2775420"/>
    <lineage>
        <taxon>Bacteria</taxon>
        <taxon>Pseudomonadati</taxon>
        <taxon>Pseudomonadota</taxon>
        <taxon>Alphaproteobacteria</taxon>
        <taxon>Rhodospirillales</taxon>
        <taxon>Azospirillaceae</taxon>
        <taxon>Skermanella</taxon>
    </lineage>
</organism>
<dbReference type="InterPro" id="IPR021451">
    <property type="entry name" value="DUF3102"/>
</dbReference>
<protein>
    <submittedName>
        <fullName evidence="1">DUF3102 domain-containing protein</fullName>
    </submittedName>
</protein>
<evidence type="ECO:0000313" key="1">
    <source>
        <dbReference type="EMBL" id="QQP93797.1"/>
    </source>
</evidence>